<dbReference type="OMA" id="MQCHADA"/>
<protein>
    <recommendedName>
        <fullName evidence="8">Ig-like domain-containing protein</fullName>
    </recommendedName>
</protein>
<feature type="domain" description="Ig-like" evidence="8">
    <location>
        <begin position="1"/>
        <end position="74"/>
    </location>
</feature>
<dbReference type="AlphaFoldDB" id="A0A8C4R5D4"/>
<dbReference type="SMART" id="SM00408">
    <property type="entry name" value="IGc2"/>
    <property type="match status" value="3"/>
</dbReference>
<evidence type="ECO:0000313" key="9">
    <source>
        <dbReference type="Ensembl" id="ENSEBUP00000025201.1"/>
    </source>
</evidence>
<dbReference type="SMART" id="SM00409">
    <property type="entry name" value="IG"/>
    <property type="match status" value="2"/>
</dbReference>
<keyword evidence="4" id="KW-0325">Glycoprotein</keyword>
<dbReference type="GO" id="GO:0050839">
    <property type="term" value="F:cell adhesion molecule binding"/>
    <property type="evidence" value="ECO:0007669"/>
    <property type="project" value="TreeGrafter"/>
</dbReference>
<keyword evidence="2 7" id="KW-0472">Membrane</keyword>
<dbReference type="InterPro" id="IPR051275">
    <property type="entry name" value="Cell_adhesion_signaling"/>
</dbReference>
<dbReference type="Ensembl" id="ENSEBUT00000025762.1">
    <property type="protein sequence ID" value="ENSEBUP00000025186.1"/>
    <property type="gene ID" value="ENSEBUG00000015540.1"/>
</dbReference>
<reference evidence="9" key="1">
    <citation type="submission" date="2025-05" db="UniProtKB">
        <authorList>
            <consortium name="Ensembl"/>
        </authorList>
    </citation>
    <scope>IDENTIFICATION</scope>
</reference>
<keyword evidence="7" id="KW-0812">Transmembrane</keyword>
<dbReference type="InterPro" id="IPR013783">
    <property type="entry name" value="Ig-like_fold"/>
</dbReference>
<keyword evidence="7" id="KW-1133">Transmembrane helix</keyword>
<evidence type="ECO:0000256" key="1">
    <source>
        <dbReference type="ARBA" id="ARBA00004479"/>
    </source>
</evidence>
<dbReference type="PROSITE" id="PS50835">
    <property type="entry name" value="IG_LIKE"/>
    <property type="match status" value="3"/>
</dbReference>
<keyword evidence="3" id="KW-1015">Disulfide bond</keyword>
<dbReference type="PANTHER" id="PTHR11640">
    <property type="entry name" value="NEPHRIN"/>
    <property type="match status" value="1"/>
</dbReference>
<evidence type="ECO:0000256" key="5">
    <source>
        <dbReference type="ARBA" id="ARBA00023319"/>
    </source>
</evidence>
<dbReference type="PANTHER" id="PTHR11640:SF31">
    <property type="entry name" value="IRREGULAR CHIASM C-ROUGHEST PROTEIN-RELATED"/>
    <property type="match status" value="1"/>
</dbReference>
<dbReference type="SUPFAM" id="SSF48726">
    <property type="entry name" value="Immunoglobulin"/>
    <property type="match status" value="3"/>
</dbReference>
<proteinExistence type="predicted"/>
<evidence type="ECO:0000256" key="4">
    <source>
        <dbReference type="ARBA" id="ARBA00023180"/>
    </source>
</evidence>
<evidence type="ECO:0000256" key="2">
    <source>
        <dbReference type="ARBA" id="ARBA00023136"/>
    </source>
</evidence>
<keyword evidence="10" id="KW-1185">Reference proteome</keyword>
<organism evidence="9 10">
    <name type="scientific">Eptatretus burgeri</name>
    <name type="common">Inshore hagfish</name>
    <dbReference type="NCBI Taxonomy" id="7764"/>
    <lineage>
        <taxon>Eukaryota</taxon>
        <taxon>Metazoa</taxon>
        <taxon>Chordata</taxon>
        <taxon>Craniata</taxon>
        <taxon>Vertebrata</taxon>
        <taxon>Cyclostomata</taxon>
        <taxon>Myxini</taxon>
        <taxon>Myxiniformes</taxon>
        <taxon>Myxinidae</taxon>
        <taxon>Eptatretinae</taxon>
        <taxon>Eptatretus</taxon>
    </lineage>
</organism>
<dbReference type="Gene3D" id="2.60.40.10">
    <property type="entry name" value="Immunoglobulins"/>
    <property type="match status" value="3"/>
</dbReference>
<dbReference type="CDD" id="cd00096">
    <property type="entry name" value="Ig"/>
    <property type="match status" value="1"/>
</dbReference>
<dbReference type="InterPro" id="IPR036179">
    <property type="entry name" value="Ig-like_dom_sf"/>
</dbReference>
<dbReference type="GO" id="GO:0005911">
    <property type="term" value="C:cell-cell junction"/>
    <property type="evidence" value="ECO:0007669"/>
    <property type="project" value="TreeGrafter"/>
</dbReference>
<dbReference type="InterPro" id="IPR003598">
    <property type="entry name" value="Ig_sub2"/>
</dbReference>
<evidence type="ECO:0000259" key="8">
    <source>
        <dbReference type="PROSITE" id="PS50835"/>
    </source>
</evidence>
<feature type="domain" description="Ig-like" evidence="8">
    <location>
        <begin position="79"/>
        <end position="160"/>
    </location>
</feature>
<dbReference type="Pfam" id="PF13927">
    <property type="entry name" value="Ig_3"/>
    <property type="match status" value="2"/>
</dbReference>
<evidence type="ECO:0000313" key="10">
    <source>
        <dbReference type="Proteomes" id="UP000694388"/>
    </source>
</evidence>
<feature type="region of interest" description="Disordered" evidence="6">
    <location>
        <begin position="303"/>
        <end position="330"/>
    </location>
</feature>
<dbReference type="InterPro" id="IPR003599">
    <property type="entry name" value="Ig_sub"/>
</dbReference>
<feature type="transmembrane region" description="Helical" evidence="7">
    <location>
        <begin position="268"/>
        <end position="291"/>
    </location>
</feature>
<dbReference type="GO" id="GO:0098609">
    <property type="term" value="P:cell-cell adhesion"/>
    <property type="evidence" value="ECO:0007669"/>
    <property type="project" value="TreeGrafter"/>
</dbReference>
<evidence type="ECO:0000256" key="6">
    <source>
        <dbReference type="SAM" id="MobiDB-lite"/>
    </source>
</evidence>
<comment type="subcellular location">
    <subcellularLocation>
        <location evidence="1">Membrane</location>
        <topology evidence="1">Single-pass type I membrane protein</topology>
    </subcellularLocation>
</comment>
<dbReference type="Proteomes" id="UP000694388">
    <property type="component" value="Unplaced"/>
</dbReference>
<dbReference type="Ensembl" id="ENSEBUT00000025777.1">
    <property type="protein sequence ID" value="ENSEBUP00000025201.1"/>
    <property type="gene ID" value="ENSEBUG00000015540.1"/>
</dbReference>
<dbReference type="InterPro" id="IPR007110">
    <property type="entry name" value="Ig-like_dom"/>
</dbReference>
<sequence>MLLEGETVEMQCHADANPPPSYHFYYNNVELTRGVSGNALILPDVRRNQSGNYTCQAKSKARPDHGIFTSTMLHVAWLEEAHLEPAGPLTVNKGENVTVLCFSNSSHTPKYQWDKGGKKVGQNSRLVLFEMKLSDSGQYTCTSSHNAIHNHVSRISLNITVHAAPQSIQNESEVKRGENTKVTLVCNITGYPRPTIKWEGASDPVNQWDVNKQQLTSTVEVLMPAVATNIKCSAQNHLGVSTIKYVLNPIKDISESGATQAHHDIRGVIIAAVIVSLLVVALLGYVLFYTYHTKKLCFTQKASFKPTPSSQPPEETNCLNDGETMKLQSA</sequence>
<accession>A0A8C4R5D4</accession>
<keyword evidence="5" id="KW-0393">Immunoglobulin domain</keyword>
<evidence type="ECO:0000256" key="7">
    <source>
        <dbReference type="SAM" id="Phobius"/>
    </source>
</evidence>
<dbReference type="GeneTree" id="ENSGT00940000155838"/>
<evidence type="ECO:0000256" key="3">
    <source>
        <dbReference type="ARBA" id="ARBA00023157"/>
    </source>
</evidence>
<feature type="domain" description="Ig-like" evidence="8">
    <location>
        <begin position="165"/>
        <end position="198"/>
    </location>
</feature>
<dbReference type="GO" id="GO:0005886">
    <property type="term" value="C:plasma membrane"/>
    <property type="evidence" value="ECO:0007669"/>
    <property type="project" value="TreeGrafter"/>
</dbReference>
<feature type="compositionally biased region" description="Polar residues" evidence="6">
    <location>
        <begin position="303"/>
        <end position="319"/>
    </location>
</feature>
<name>A0A8C4R5D4_EPTBU</name>